<evidence type="ECO:0000313" key="5">
    <source>
        <dbReference type="Proteomes" id="UP000095300"/>
    </source>
</evidence>
<dbReference type="AlphaFoldDB" id="A0A1I8PWW5"/>
<dbReference type="Pfam" id="PF09631">
    <property type="entry name" value="Sen15"/>
    <property type="match status" value="1"/>
</dbReference>
<dbReference type="STRING" id="35570.A0A1I8PWW5"/>
<dbReference type="GO" id="GO:0006388">
    <property type="term" value="P:tRNA splicing, via endonucleolytic cleavage and ligation"/>
    <property type="evidence" value="ECO:0007669"/>
    <property type="project" value="InterPro"/>
</dbReference>
<dbReference type="SUPFAM" id="SSF53032">
    <property type="entry name" value="tRNA-intron endonuclease catalytic domain-like"/>
    <property type="match status" value="1"/>
</dbReference>
<keyword evidence="5" id="KW-1185">Reference proteome</keyword>
<dbReference type="Proteomes" id="UP000095300">
    <property type="component" value="Unassembled WGS sequence"/>
</dbReference>
<proteinExistence type="inferred from homology"/>
<dbReference type="Gene3D" id="3.40.1350.10">
    <property type="match status" value="1"/>
</dbReference>
<evidence type="ECO:0000259" key="3">
    <source>
        <dbReference type="Pfam" id="PF09631"/>
    </source>
</evidence>
<organism evidence="4 5">
    <name type="scientific">Stomoxys calcitrans</name>
    <name type="common">Stable fly</name>
    <name type="synonym">Conops calcitrans</name>
    <dbReference type="NCBI Taxonomy" id="35570"/>
    <lineage>
        <taxon>Eukaryota</taxon>
        <taxon>Metazoa</taxon>
        <taxon>Ecdysozoa</taxon>
        <taxon>Arthropoda</taxon>
        <taxon>Hexapoda</taxon>
        <taxon>Insecta</taxon>
        <taxon>Pterygota</taxon>
        <taxon>Neoptera</taxon>
        <taxon>Endopterygota</taxon>
        <taxon>Diptera</taxon>
        <taxon>Brachycera</taxon>
        <taxon>Muscomorpha</taxon>
        <taxon>Muscoidea</taxon>
        <taxon>Muscidae</taxon>
        <taxon>Stomoxys</taxon>
    </lineage>
</organism>
<dbReference type="InterPro" id="IPR018593">
    <property type="entry name" value="tRNA-endonuc_su_Sen15"/>
</dbReference>
<name>A0A1I8PWW5_STOCA</name>
<keyword evidence="2" id="KW-0819">tRNA processing</keyword>
<dbReference type="KEGG" id="scac:106090152"/>
<dbReference type="VEuPathDB" id="VectorBase:SCAU011852"/>
<evidence type="ECO:0000256" key="2">
    <source>
        <dbReference type="ARBA" id="ARBA00022694"/>
    </source>
</evidence>
<dbReference type="InterPro" id="IPR036167">
    <property type="entry name" value="tRNA_intron_Endo_cat-like_sf"/>
</dbReference>
<sequence length="128" mass="14919">MDWSKNVNELRGLGCGQQTKLSVAVRVFEDLKLGNDYLITAKHDRDFEILYLRTEAEDCQVSIYLPFLDTEKIDFELINKLSNKLGNEENSQHTQQKSVRLRLFLAICDTSSNVLYYNVTHFLKEKQN</sequence>
<protein>
    <recommendedName>
        <fullName evidence="3">tRNA-splicing endonuclease subunit Sen15 domain-containing protein</fullName>
    </recommendedName>
</protein>
<reference evidence="4" key="1">
    <citation type="submission" date="2020-05" db="UniProtKB">
        <authorList>
            <consortium name="EnsemblMetazoa"/>
        </authorList>
    </citation>
    <scope>IDENTIFICATION</scope>
    <source>
        <strain evidence="4">USDA</strain>
    </source>
</reference>
<comment type="similarity">
    <text evidence="1">Belongs to the SEN15 family.</text>
</comment>
<dbReference type="GO" id="GO:0003676">
    <property type="term" value="F:nucleic acid binding"/>
    <property type="evidence" value="ECO:0007669"/>
    <property type="project" value="InterPro"/>
</dbReference>
<dbReference type="EnsemblMetazoa" id="SCAU011852-RB">
    <property type="protein sequence ID" value="SCAU011852-PB"/>
    <property type="gene ID" value="SCAU011852"/>
</dbReference>
<accession>A0A1I8PWW5</accession>
<evidence type="ECO:0000313" key="4">
    <source>
        <dbReference type="EnsemblMetazoa" id="SCAU011852-PB"/>
    </source>
</evidence>
<dbReference type="OrthoDB" id="10002170at2759"/>
<evidence type="ECO:0000256" key="1">
    <source>
        <dbReference type="ARBA" id="ARBA00006091"/>
    </source>
</evidence>
<gene>
    <name evidence="4" type="primary">106090152</name>
</gene>
<dbReference type="InterPro" id="IPR011856">
    <property type="entry name" value="tRNA_endonuc-like_dom_sf"/>
</dbReference>
<dbReference type="GO" id="GO:0005634">
    <property type="term" value="C:nucleus"/>
    <property type="evidence" value="ECO:0007669"/>
    <property type="project" value="UniProtKB-ARBA"/>
</dbReference>
<feature type="domain" description="tRNA-splicing endonuclease subunit Sen15" evidence="3">
    <location>
        <begin position="47"/>
        <end position="121"/>
    </location>
</feature>